<feature type="compositionally biased region" description="Polar residues" evidence="1">
    <location>
        <begin position="1"/>
        <end position="10"/>
    </location>
</feature>
<feature type="compositionally biased region" description="Basic and acidic residues" evidence="1">
    <location>
        <begin position="820"/>
        <end position="848"/>
    </location>
</feature>
<dbReference type="PANTHER" id="PTHR48421">
    <property type="entry name" value="MYCBP-ASSOCIATED PROTEIN"/>
    <property type="match status" value="1"/>
</dbReference>
<dbReference type="OMA" id="RESWEFR"/>
<dbReference type="Pfam" id="PF14646">
    <property type="entry name" value="MYCBPAP"/>
    <property type="match status" value="1"/>
</dbReference>
<dbReference type="AlphaFoldDB" id="A0A6Q2XP40"/>
<reference evidence="3" key="1">
    <citation type="journal article" date="2014" name="PLoS ONE">
        <title>The genome and linkage map of the northern pike (Esox lucius): conserved synteny revealed between the salmonid sister group and the Neoteleostei.</title>
        <authorList>
            <person name="Rondeau E.B."/>
            <person name="Minkley D.R."/>
            <person name="Leong J.S."/>
            <person name="Messmer A.M."/>
            <person name="Jantzen J.R."/>
            <person name="von Schalburg K.R."/>
            <person name="Lemon C."/>
            <person name="Bird N.H."/>
            <person name="Koop B.F."/>
        </authorList>
    </citation>
    <scope>NUCLEOTIDE SEQUENCE</scope>
</reference>
<evidence type="ECO:0000313" key="2">
    <source>
        <dbReference type="Ensembl" id="ENSELUP00000055794.2"/>
    </source>
</evidence>
<feature type="compositionally biased region" description="Basic and acidic residues" evidence="1">
    <location>
        <begin position="735"/>
        <end position="795"/>
    </location>
</feature>
<dbReference type="Proteomes" id="UP000265140">
    <property type="component" value="Chromosome 9"/>
</dbReference>
<accession>A0A6Q2XP40</accession>
<evidence type="ECO:0000256" key="1">
    <source>
        <dbReference type="SAM" id="MobiDB-lite"/>
    </source>
</evidence>
<reference evidence="2" key="3">
    <citation type="submission" date="2025-08" db="UniProtKB">
        <authorList>
            <consortium name="Ensembl"/>
        </authorList>
    </citation>
    <scope>IDENTIFICATION</scope>
</reference>
<keyword evidence="3" id="KW-1185">Reference proteome</keyword>
<protein>
    <recommendedName>
        <fullName evidence="4">MYCBP-associated protein</fullName>
    </recommendedName>
</protein>
<feature type="compositionally biased region" description="Basic and acidic residues" evidence="1">
    <location>
        <begin position="12"/>
        <end position="31"/>
    </location>
</feature>
<evidence type="ECO:0008006" key="4">
    <source>
        <dbReference type="Google" id="ProtNLM"/>
    </source>
</evidence>
<feature type="region of interest" description="Disordered" evidence="1">
    <location>
        <begin position="1"/>
        <end position="79"/>
    </location>
</feature>
<feature type="compositionally biased region" description="Polar residues" evidence="1">
    <location>
        <begin position="32"/>
        <end position="46"/>
    </location>
</feature>
<evidence type="ECO:0000313" key="3">
    <source>
        <dbReference type="Proteomes" id="UP000265140"/>
    </source>
</evidence>
<proteinExistence type="predicted"/>
<name>A0A6Q2XP40_ESOLU</name>
<dbReference type="GeneTree" id="ENSGT00640000091565"/>
<reference evidence="2" key="4">
    <citation type="submission" date="2025-09" db="UniProtKB">
        <authorList>
            <consortium name="Ensembl"/>
        </authorList>
    </citation>
    <scope>IDENTIFICATION</scope>
</reference>
<organism evidence="2 3">
    <name type="scientific">Esox lucius</name>
    <name type="common">Northern pike</name>
    <dbReference type="NCBI Taxonomy" id="8010"/>
    <lineage>
        <taxon>Eukaryota</taxon>
        <taxon>Metazoa</taxon>
        <taxon>Chordata</taxon>
        <taxon>Craniata</taxon>
        <taxon>Vertebrata</taxon>
        <taxon>Euteleostomi</taxon>
        <taxon>Actinopterygii</taxon>
        <taxon>Neopterygii</taxon>
        <taxon>Teleostei</taxon>
        <taxon>Protacanthopterygii</taxon>
        <taxon>Esociformes</taxon>
        <taxon>Esocidae</taxon>
        <taxon>Esox</taxon>
    </lineage>
</organism>
<dbReference type="InterPro" id="IPR013783">
    <property type="entry name" value="Ig-like_fold"/>
</dbReference>
<feature type="region of interest" description="Disordered" evidence="1">
    <location>
        <begin position="159"/>
        <end position="190"/>
    </location>
</feature>
<sequence length="886" mass="99757">MASISKSTGKTPKKDTRSRTPPEKNRLRGSEESSSFACEEQPQSPTLKGEDIQALAIRPEDLEKFRVPQPPKEPQKPSAVTRVLVRKTRPPDDIRKGRTVAVARPLTTDSTTHPLDYTGPGGPRFDAHGMVLPHSILGSLEDFRMEMQARGETELVRRVPAPQGGRPPVLVGGLGQRGAETPPPHPMGQRDVQSHALEHWRSHMAARRHQQDLISNLLQKPVECLLMTQTSRFREIQEQREVVSRALPSRHPGQGYRVGSEFWSLPQRFGDELSGISATLTRTQRGQWEPVTHIAQPQSVRKETGLVTPEKVCSASRTWNQSQYLQEQRHELRDVLKDLDFNQPEIDGLEVIGSAQPFTSVMVKRSPLLEEEEEREELKRAEQENNDPLSQFDDVMLDMLLVPALRFCGEPARWTGNSTSHKGEVGISARVTFEALAGERSSSHLVLQNEGSTAIYYSWQRLPLPHNFPDARTRTHTQHFYFDTSTGVILPGSSRHVEFIFKSDVPGIRSEVWRLNTHPVLLGGASMQVTLRGVATYLDKTADQRHALERELQQREAVSVCRSLVSDVLRGVRTPDRPSSPAELYTTEEEHFHHRNPELQYHYEAVGALKRLWQEVTSEGEDRGTAWDLSMSTLRQAALSLPQGEGEPDGPQQRLTRDGALSHYNTLLLELSQPLVQHTPLPTKTMVLQLWRELLDSLVSQAQWLRHILGLPENNTWEQHTHNHHDIWSKMKKERIEKKEEPPMKEEKKAGSTKEKEEKKAGSAKEKEEKTGAAKTPLKGERPGSKKRGCEEALGGKRPGGKPREASSEVASPHTNSPDPHTDSPDPHTDSPEPHIDSPDPHIDFVLEPEVQDKYKRQLHQQVYILMEGLVDSLCVMLDEAAQPPG</sequence>
<dbReference type="Gene3D" id="2.60.40.10">
    <property type="entry name" value="Immunoglobulins"/>
    <property type="match status" value="1"/>
</dbReference>
<dbReference type="Ensembl" id="ENSELUT00000060913.2">
    <property type="protein sequence ID" value="ENSELUP00000055794.2"/>
    <property type="gene ID" value="ENSELUG00000034255.2"/>
</dbReference>
<gene>
    <name evidence="2" type="primary">MYCBPAP</name>
</gene>
<feature type="region of interest" description="Disordered" evidence="1">
    <location>
        <begin position="735"/>
        <end position="848"/>
    </location>
</feature>
<reference evidence="2" key="2">
    <citation type="submission" date="2020-02" db="EMBL/GenBank/DDBJ databases">
        <title>Esox lucius (northern pike) genome, fEsoLuc1, primary haplotype.</title>
        <authorList>
            <person name="Myers G."/>
            <person name="Karagic N."/>
            <person name="Meyer A."/>
            <person name="Pippel M."/>
            <person name="Reichard M."/>
            <person name="Winkler S."/>
            <person name="Tracey A."/>
            <person name="Sims Y."/>
            <person name="Howe K."/>
            <person name="Rhie A."/>
            <person name="Formenti G."/>
            <person name="Durbin R."/>
            <person name="Fedrigo O."/>
            <person name="Jarvis E.D."/>
        </authorList>
    </citation>
    <scope>NUCLEOTIDE SEQUENCE [LARGE SCALE GENOMIC DNA]</scope>
</reference>
<dbReference type="InterPro" id="IPR032707">
    <property type="entry name" value="MYCBPAP"/>
</dbReference>
<dbReference type="PANTHER" id="PTHR48421:SF1">
    <property type="entry name" value="MYCBP-ASSOCIATED PROTEIN"/>
    <property type="match status" value="1"/>
</dbReference>
<dbReference type="Bgee" id="ENSELUG00000034255">
    <property type="expression patterns" value="Expressed in mesonephros and 3 other cell types or tissues"/>
</dbReference>